<keyword evidence="1" id="KW-0812">Transmembrane</keyword>
<keyword evidence="1" id="KW-0472">Membrane</keyword>
<gene>
    <name evidence="2" type="ORF">KI688_010657</name>
</gene>
<evidence type="ECO:0000313" key="2">
    <source>
        <dbReference type="EMBL" id="KAG9068389.1"/>
    </source>
</evidence>
<feature type="transmembrane region" description="Helical" evidence="1">
    <location>
        <begin position="55"/>
        <end position="76"/>
    </location>
</feature>
<keyword evidence="1" id="KW-1133">Transmembrane helix</keyword>
<keyword evidence="3" id="KW-1185">Reference proteome</keyword>
<dbReference type="AlphaFoldDB" id="A0A9P7XVW3"/>
<name>A0A9P7XVW3_9FUNG</name>
<sequence>MSKVEYNEVIALLFTLHPQSSRDCNNTKDSKNFSLSLTILSRSPSSEIRVQHQNAYFFILATFATLLLISTCTSAAPAPHVVKTELSDIFKGTVRPISGTVPMMVAVATEVTSPVRTFASSGEIHTPLLFFMAVTLG</sequence>
<protein>
    <submittedName>
        <fullName evidence="2">Uncharacterized protein</fullName>
    </submittedName>
</protein>
<dbReference type="EMBL" id="JAHRHY010000006">
    <property type="protein sequence ID" value="KAG9068389.1"/>
    <property type="molecule type" value="Genomic_DNA"/>
</dbReference>
<accession>A0A9P7XVW3</accession>
<reference evidence="2" key="1">
    <citation type="submission" date="2021-06" db="EMBL/GenBank/DDBJ databases">
        <title>Genome Sequence of Mortierella hyaline Strain SCG-10, a Cold-Adapted, Nitrate-Reducing Fungus Isolated from Soil in Minnesota, USA.</title>
        <authorList>
            <person name="Aldossari N."/>
        </authorList>
    </citation>
    <scope>NUCLEOTIDE SEQUENCE</scope>
    <source>
        <strain evidence="2">SCG-10</strain>
    </source>
</reference>
<comment type="caution">
    <text evidence="2">The sequence shown here is derived from an EMBL/GenBank/DDBJ whole genome shotgun (WGS) entry which is preliminary data.</text>
</comment>
<evidence type="ECO:0000256" key="1">
    <source>
        <dbReference type="SAM" id="Phobius"/>
    </source>
</evidence>
<organism evidence="2 3">
    <name type="scientific">Linnemannia hyalina</name>
    <dbReference type="NCBI Taxonomy" id="64524"/>
    <lineage>
        <taxon>Eukaryota</taxon>
        <taxon>Fungi</taxon>
        <taxon>Fungi incertae sedis</taxon>
        <taxon>Mucoromycota</taxon>
        <taxon>Mortierellomycotina</taxon>
        <taxon>Mortierellomycetes</taxon>
        <taxon>Mortierellales</taxon>
        <taxon>Mortierellaceae</taxon>
        <taxon>Linnemannia</taxon>
    </lineage>
</organism>
<evidence type="ECO:0000313" key="3">
    <source>
        <dbReference type="Proteomes" id="UP000707451"/>
    </source>
</evidence>
<dbReference type="Proteomes" id="UP000707451">
    <property type="component" value="Unassembled WGS sequence"/>
</dbReference>
<proteinExistence type="predicted"/>